<dbReference type="InterPro" id="IPR029499">
    <property type="entry name" value="PduO-typ"/>
</dbReference>
<comment type="similarity">
    <text evidence="1 6">Belongs to the Cob(I)alamin adenosyltransferase family.</text>
</comment>
<gene>
    <name evidence="8" type="ORF">A2Z42_00845</name>
</gene>
<dbReference type="EC" id="2.5.1.17" evidence="6"/>
<evidence type="ECO:0000256" key="2">
    <source>
        <dbReference type="ARBA" id="ARBA00011233"/>
    </source>
</evidence>
<dbReference type="InterPro" id="IPR016030">
    <property type="entry name" value="CblAdoTrfase-like"/>
</dbReference>
<dbReference type="SUPFAM" id="SSF89028">
    <property type="entry name" value="Cobalamin adenosyltransferase-like"/>
    <property type="match status" value="1"/>
</dbReference>
<feature type="domain" description="Cobalamin adenosyltransferase-like" evidence="7">
    <location>
        <begin position="3"/>
        <end position="169"/>
    </location>
</feature>
<dbReference type="NCBIfam" id="TIGR00636">
    <property type="entry name" value="PduO_Nterm"/>
    <property type="match status" value="1"/>
</dbReference>
<name>A0A1G1WGS2_9BACT</name>
<evidence type="ECO:0000256" key="5">
    <source>
        <dbReference type="ARBA" id="ARBA00022840"/>
    </source>
</evidence>
<dbReference type="Proteomes" id="UP000176645">
    <property type="component" value="Unassembled WGS sequence"/>
</dbReference>
<keyword evidence="3 6" id="KW-0808">Transferase</keyword>
<dbReference type="EMBL" id="MHCU01000053">
    <property type="protein sequence ID" value="OGY26928.1"/>
    <property type="molecule type" value="Genomic_DNA"/>
</dbReference>
<keyword evidence="5 6" id="KW-0067">ATP-binding</keyword>
<evidence type="ECO:0000259" key="7">
    <source>
        <dbReference type="Pfam" id="PF01923"/>
    </source>
</evidence>
<dbReference type="PANTHER" id="PTHR12213">
    <property type="entry name" value="CORRINOID ADENOSYLTRANSFERASE"/>
    <property type="match status" value="1"/>
</dbReference>
<dbReference type="InterPro" id="IPR036451">
    <property type="entry name" value="CblAdoTrfase-like_sf"/>
</dbReference>
<protein>
    <recommendedName>
        <fullName evidence="6">Corrinoid adenosyltransferase</fullName>
        <ecNumber evidence="6">2.5.1.17</ecNumber>
    </recommendedName>
    <alternativeName>
        <fullName evidence="6">Cob(II)alamin adenosyltransferase</fullName>
    </alternativeName>
    <alternativeName>
        <fullName evidence="6">Cob(II)yrinic acid a,c-diamide adenosyltransferase</fullName>
    </alternativeName>
    <alternativeName>
        <fullName evidence="6">Cobinamide/cobalamin adenosyltransferase</fullName>
    </alternativeName>
</protein>
<comment type="caution">
    <text evidence="8">The sequence shown here is derived from an EMBL/GenBank/DDBJ whole genome shotgun (WGS) entry which is preliminary data.</text>
</comment>
<comment type="pathway">
    <text evidence="6">Cofactor biosynthesis; adenosylcobalamin biosynthesis; adenosylcobalamin from cob(II)yrinate a,c-diamide: step 2/7.</text>
</comment>
<dbReference type="GO" id="GO:0005524">
    <property type="term" value="F:ATP binding"/>
    <property type="evidence" value="ECO:0007669"/>
    <property type="project" value="UniProtKB-UniRule"/>
</dbReference>
<dbReference type="Pfam" id="PF01923">
    <property type="entry name" value="Cob_adeno_trans"/>
    <property type="match status" value="1"/>
</dbReference>
<dbReference type="FunFam" id="1.20.1200.10:FF:000001">
    <property type="entry name" value="Cob(I)yrinic acid a,c-diamide adenosyltransferase"/>
    <property type="match status" value="1"/>
</dbReference>
<keyword evidence="4 6" id="KW-0547">Nucleotide-binding</keyword>
<evidence type="ECO:0000313" key="8">
    <source>
        <dbReference type="EMBL" id="OGY26928.1"/>
    </source>
</evidence>
<sequence>MTIYTRRGDTGETSLIFGTKVSKDHPRIKAAGSIDELNATLGTATSFIKEPRIVKILESIQNELFNIGAEIASQQKLMKNTKGFYQLDRLKIDDLELKIDQYDSKLPPLRTFILPSGTNAAALLHLARTVCRRAEREIVTLSKNGQVNPNILAYLNRLSDLLFVLARYINRRSGRKEIPWQKY</sequence>
<dbReference type="AlphaFoldDB" id="A0A1G1WGS2"/>
<dbReference type="Gene3D" id="1.20.1200.10">
    <property type="entry name" value="Cobalamin adenosyltransferase-like"/>
    <property type="match status" value="1"/>
</dbReference>
<dbReference type="PANTHER" id="PTHR12213:SF0">
    <property type="entry name" value="CORRINOID ADENOSYLTRANSFERASE MMAB"/>
    <property type="match status" value="1"/>
</dbReference>
<evidence type="ECO:0000256" key="1">
    <source>
        <dbReference type="ARBA" id="ARBA00007487"/>
    </source>
</evidence>
<evidence type="ECO:0000256" key="6">
    <source>
        <dbReference type="RuleBase" id="RU366026"/>
    </source>
</evidence>
<evidence type="ECO:0000313" key="9">
    <source>
        <dbReference type="Proteomes" id="UP000176645"/>
    </source>
</evidence>
<comment type="catalytic activity">
    <reaction evidence="6">
        <text>2 cob(II)alamin + reduced [electron-transfer flavoprotein] + 2 ATP = 2 adenosylcob(III)alamin + 2 triphosphate + oxidized [electron-transfer flavoprotein] + 3 H(+)</text>
        <dbReference type="Rhea" id="RHEA:28671"/>
        <dbReference type="Rhea" id="RHEA-COMP:10685"/>
        <dbReference type="Rhea" id="RHEA-COMP:10686"/>
        <dbReference type="ChEBI" id="CHEBI:15378"/>
        <dbReference type="ChEBI" id="CHEBI:16304"/>
        <dbReference type="ChEBI" id="CHEBI:18036"/>
        <dbReference type="ChEBI" id="CHEBI:18408"/>
        <dbReference type="ChEBI" id="CHEBI:30616"/>
        <dbReference type="ChEBI" id="CHEBI:57692"/>
        <dbReference type="ChEBI" id="CHEBI:58307"/>
        <dbReference type="EC" id="2.5.1.17"/>
    </reaction>
</comment>
<reference evidence="8 9" key="1">
    <citation type="journal article" date="2016" name="Nat. Commun.">
        <title>Thousands of microbial genomes shed light on interconnected biogeochemical processes in an aquifer system.</title>
        <authorList>
            <person name="Anantharaman K."/>
            <person name="Brown C.T."/>
            <person name="Hug L.A."/>
            <person name="Sharon I."/>
            <person name="Castelle C.J."/>
            <person name="Probst A.J."/>
            <person name="Thomas B.C."/>
            <person name="Singh A."/>
            <person name="Wilkins M.J."/>
            <person name="Karaoz U."/>
            <person name="Brodie E.L."/>
            <person name="Williams K.H."/>
            <person name="Hubbard S.S."/>
            <person name="Banfield J.F."/>
        </authorList>
    </citation>
    <scope>NUCLEOTIDE SEQUENCE [LARGE SCALE GENOMIC DNA]</scope>
</reference>
<dbReference type="GO" id="GO:0009236">
    <property type="term" value="P:cobalamin biosynthetic process"/>
    <property type="evidence" value="ECO:0007669"/>
    <property type="project" value="UniProtKB-UniRule"/>
</dbReference>
<dbReference type="UniPathway" id="UPA00148">
    <property type="reaction ID" value="UER00233"/>
</dbReference>
<keyword evidence="6" id="KW-0169">Cobalamin biosynthesis</keyword>
<accession>A0A1G1WGS2</accession>
<evidence type="ECO:0000256" key="4">
    <source>
        <dbReference type="ARBA" id="ARBA00022741"/>
    </source>
</evidence>
<dbReference type="GO" id="GO:0008817">
    <property type="term" value="F:corrinoid adenosyltransferase activity"/>
    <property type="evidence" value="ECO:0007669"/>
    <property type="project" value="UniProtKB-UniRule"/>
</dbReference>
<organism evidence="8 9">
    <name type="scientific">Candidatus Woykebacteria bacterium RBG_19FT_COMBO_43_10</name>
    <dbReference type="NCBI Taxonomy" id="1802598"/>
    <lineage>
        <taxon>Bacteria</taxon>
        <taxon>Candidatus Woykeibacteriota</taxon>
    </lineage>
</organism>
<proteinExistence type="inferred from homology"/>
<evidence type="ECO:0000256" key="3">
    <source>
        <dbReference type="ARBA" id="ARBA00022679"/>
    </source>
</evidence>
<comment type="catalytic activity">
    <reaction evidence="6">
        <text>2 cob(II)yrinate a,c diamide + reduced [electron-transfer flavoprotein] + 2 ATP = 2 adenosylcob(III)yrinate a,c-diamide + 2 triphosphate + oxidized [electron-transfer flavoprotein] + 3 H(+)</text>
        <dbReference type="Rhea" id="RHEA:11528"/>
        <dbReference type="Rhea" id="RHEA-COMP:10685"/>
        <dbReference type="Rhea" id="RHEA-COMP:10686"/>
        <dbReference type="ChEBI" id="CHEBI:15378"/>
        <dbReference type="ChEBI" id="CHEBI:18036"/>
        <dbReference type="ChEBI" id="CHEBI:30616"/>
        <dbReference type="ChEBI" id="CHEBI:57692"/>
        <dbReference type="ChEBI" id="CHEBI:58307"/>
        <dbReference type="ChEBI" id="CHEBI:58503"/>
        <dbReference type="ChEBI" id="CHEBI:58537"/>
        <dbReference type="EC" id="2.5.1.17"/>
    </reaction>
</comment>
<comment type="subunit">
    <text evidence="2">Homotrimer.</text>
</comment>